<organism evidence="3 4">
    <name type="scientific">Actinoallomurus liliacearum</name>
    <dbReference type="NCBI Taxonomy" id="1080073"/>
    <lineage>
        <taxon>Bacteria</taxon>
        <taxon>Bacillati</taxon>
        <taxon>Actinomycetota</taxon>
        <taxon>Actinomycetes</taxon>
        <taxon>Streptosporangiales</taxon>
        <taxon>Thermomonosporaceae</taxon>
        <taxon>Actinoallomurus</taxon>
    </lineage>
</organism>
<evidence type="ECO:0000313" key="4">
    <source>
        <dbReference type="Proteomes" id="UP001500212"/>
    </source>
</evidence>
<feature type="domain" description="NACHT" evidence="2">
    <location>
        <begin position="146"/>
        <end position="251"/>
    </location>
</feature>
<keyword evidence="1" id="KW-0812">Transmembrane</keyword>
<name>A0ABP8TEH3_9ACTN</name>
<comment type="caution">
    <text evidence="3">The sequence shown here is derived from an EMBL/GenBank/DDBJ whole genome shotgun (WGS) entry which is preliminary data.</text>
</comment>
<feature type="transmembrane region" description="Helical" evidence="1">
    <location>
        <begin position="513"/>
        <end position="532"/>
    </location>
</feature>
<dbReference type="Proteomes" id="UP001500212">
    <property type="component" value="Unassembled WGS sequence"/>
</dbReference>
<dbReference type="PROSITE" id="PS50837">
    <property type="entry name" value="NACHT"/>
    <property type="match status" value="1"/>
</dbReference>
<dbReference type="Pfam" id="PF05729">
    <property type="entry name" value="NACHT"/>
    <property type="match status" value="1"/>
</dbReference>
<proteinExistence type="predicted"/>
<evidence type="ECO:0000259" key="2">
    <source>
        <dbReference type="PROSITE" id="PS50837"/>
    </source>
</evidence>
<keyword evidence="4" id="KW-1185">Reference proteome</keyword>
<accession>A0ABP8TEH3</accession>
<feature type="transmembrane region" description="Helical" evidence="1">
    <location>
        <begin position="613"/>
        <end position="632"/>
    </location>
</feature>
<evidence type="ECO:0000313" key="3">
    <source>
        <dbReference type="EMBL" id="GAA4602633.1"/>
    </source>
</evidence>
<dbReference type="Gene3D" id="3.40.50.300">
    <property type="entry name" value="P-loop containing nucleotide triphosphate hydrolases"/>
    <property type="match status" value="1"/>
</dbReference>
<gene>
    <name evidence="3" type="ORF">GCM10023195_08290</name>
</gene>
<feature type="transmembrane region" description="Helical" evidence="1">
    <location>
        <begin position="572"/>
        <end position="601"/>
    </location>
</feature>
<keyword evidence="1" id="KW-1133">Transmembrane helix</keyword>
<reference evidence="4" key="1">
    <citation type="journal article" date="2019" name="Int. J. Syst. Evol. Microbiol.">
        <title>The Global Catalogue of Microorganisms (GCM) 10K type strain sequencing project: providing services to taxonomists for standard genome sequencing and annotation.</title>
        <authorList>
            <consortium name="The Broad Institute Genomics Platform"/>
            <consortium name="The Broad Institute Genome Sequencing Center for Infectious Disease"/>
            <person name="Wu L."/>
            <person name="Ma J."/>
        </authorList>
    </citation>
    <scope>NUCLEOTIDE SEQUENCE [LARGE SCALE GENOMIC DNA]</scope>
    <source>
        <strain evidence="4">JCM 17938</strain>
    </source>
</reference>
<dbReference type="EMBL" id="BAABHJ010000002">
    <property type="protein sequence ID" value="GAA4602633.1"/>
    <property type="molecule type" value="Genomic_DNA"/>
</dbReference>
<protein>
    <recommendedName>
        <fullName evidence="2">NACHT domain-containing protein</fullName>
    </recommendedName>
</protein>
<feature type="transmembrane region" description="Helical" evidence="1">
    <location>
        <begin position="412"/>
        <end position="437"/>
    </location>
</feature>
<sequence>MRRMSTFVWMVAGELIGVILGITINVATGIIPQALQPYLWVAWLVILPLTLLLGWHRERGAARETRSEADGDLLLRERREILRKVRRTWISGFLDHAYEQRLDIGLIDDPGAAARPWNPLVQELGPAASRLPAGTRPVEVFSRFGGRFLILGEPGTGKTTLLLEIAKGLLEEEGDDRPIPVVFHLGSWTRGTRSLGDWLRDELTGERYKVHPDAAAAWLKRNAIVPLLDGLDEVMPELRAACASQINEYIRHSGAVPLVICSRTADYAALGIKLDLDDAVRLEPLSREQIASFLEHLGEPLDGIRTAIASDPVLWDLVRTPLMLHVAVAAYSGVAVVAPPDHATVRTWRAKLFDDYLHRMFGRRRLRSEYTEATSLRWLIYLARDLARGRNLVFSIGAQAGEWLPGSGRRRFLSVTGASIGGLTFGSFVGALGWAFLGPVLSLILGAAAGLLIACVAVRDGLLGVPLPTPARPVPPGMTPDDLPLIAGSVAVLGVAGGVVGLVAGLFDGDVLATAMRGVAGGLIVAVAVFFGEDQVESVKRHFGGAPYAIGEIPHQETSCRPGLLLRRFARLFTVGALGVTALLTPVLGWSGIAVGVLFGLTLGYWRAGINLFHHYLVHGLLAVAGLVPFRYERFLVFACDRIIMRDVDDGYVFIHRLLLEHLARQGIAEDGRRGFDGLRPVDLDPAEASRSCFDLLDRGDVAGVRSCFLWAVDYDESQVRLAEAVMLGERLLRLVPDRRGRENVISGGAGLRFRRFTATETARTAEIVLEWAAAHDSPEAEALLVRLRALDLDALDRSLVSAPLDDL</sequence>
<dbReference type="InterPro" id="IPR027417">
    <property type="entry name" value="P-loop_NTPase"/>
</dbReference>
<keyword evidence="1" id="KW-0472">Membrane</keyword>
<feature type="transmembrane region" description="Helical" evidence="1">
    <location>
        <begin position="483"/>
        <end position="507"/>
    </location>
</feature>
<feature type="transmembrane region" description="Helical" evidence="1">
    <location>
        <begin position="7"/>
        <end position="31"/>
    </location>
</feature>
<evidence type="ECO:0000256" key="1">
    <source>
        <dbReference type="SAM" id="Phobius"/>
    </source>
</evidence>
<feature type="transmembrane region" description="Helical" evidence="1">
    <location>
        <begin position="443"/>
        <end position="462"/>
    </location>
</feature>
<feature type="transmembrane region" description="Helical" evidence="1">
    <location>
        <begin position="37"/>
        <end position="56"/>
    </location>
</feature>
<dbReference type="InterPro" id="IPR007111">
    <property type="entry name" value="NACHT_NTPase"/>
</dbReference>
<dbReference type="SUPFAM" id="SSF52540">
    <property type="entry name" value="P-loop containing nucleoside triphosphate hydrolases"/>
    <property type="match status" value="1"/>
</dbReference>